<dbReference type="GO" id="GO:0009423">
    <property type="term" value="P:chorismate biosynthetic process"/>
    <property type="evidence" value="ECO:0007669"/>
    <property type="project" value="UniProtKB-UniRule"/>
</dbReference>
<keyword evidence="1 7" id="KW-0028">Amino-acid biosynthesis</keyword>
<comment type="subcellular location">
    <subcellularLocation>
        <location evidence="7">Cytoplasm</location>
    </subcellularLocation>
</comment>
<feature type="binding site" evidence="7">
    <location>
        <position position="133"/>
    </location>
    <ligand>
        <name>ATP</name>
        <dbReference type="ChEBI" id="CHEBI:30616"/>
    </ligand>
</feature>
<dbReference type="InterPro" id="IPR000623">
    <property type="entry name" value="Shikimate_kinase/TSH1"/>
</dbReference>
<dbReference type="Gene3D" id="3.40.50.300">
    <property type="entry name" value="P-loop containing nucleotide triphosphate hydrolases"/>
    <property type="match status" value="1"/>
</dbReference>
<name>A0A212JED6_9DELT</name>
<keyword evidence="7" id="KW-0460">Magnesium</keyword>
<comment type="similarity">
    <text evidence="7">Belongs to the shikimate kinase family.</text>
</comment>
<dbReference type="PRINTS" id="PR01100">
    <property type="entry name" value="SHIKIMTKNASE"/>
</dbReference>
<evidence type="ECO:0000256" key="2">
    <source>
        <dbReference type="ARBA" id="ARBA00022679"/>
    </source>
</evidence>
<evidence type="ECO:0000256" key="6">
    <source>
        <dbReference type="ARBA" id="ARBA00023141"/>
    </source>
</evidence>
<protein>
    <recommendedName>
        <fullName evidence="7">Shikimate kinase</fullName>
        <shortName evidence="7">SK</shortName>
        <ecNumber evidence="7">2.7.1.71</ecNumber>
    </recommendedName>
</protein>
<dbReference type="GO" id="GO:0009073">
    <property type="term" value="P:aromatic amino acid family biosynthetic process"/>
    <property type="evidence" value="ECO:0007669"/>
    <property type="project" value="UniProtKB-KW"/>
</dbReference>
<keyword evidence="3 7" id="KW-0547">Nucleotide-binding</keyword>
<sequence length="189" mass="20306">MNDSSDALPPMVPHQDKVPPRGCIVLIGMAASGKTTVGRELASLIGWAHMDTDHLIEAFYGCRLQQITDSMTKEEFLDLEATIIQSLTVGSVVISTGGSVVYRQETMDFLAGLGPLIHIDVPLPIILARIARKPDRGLAINPGQTVEDLYNERQELYRKAAAARFEGSEAPAAGLARAIAEWVATPGAV</sequence>
<dbReference type="InterPro" id="IPR031322">
    <property type="entry name" value="Shikimate/glucono_kinase"/>
</dbReference>
<dbReference type="SUPFAM" id="SSF52540">
    <property type="entry name" value="P-loop containing nucleoside triphosphate hydrolases"/>
    <property type="match status" value="1"/>
</dbReference>
<evidence type="ECO:0000256" key="5">
    <source>
        <dbReference type="ARBA" id="ARBA00022840"/>
    </source>
</evidence>
<dbReference type="EC" id="2.7.1.71" evidence="7"/>
<keyword evidence="7" id="KW-0479">Metal-binding</keyword>
<feature type="binding site" evidence="7">
    <location>
        <position position="53"/>
    </location>
    <ligand>
        <name>substrate</name>
    </ligand>
</feature>
<organism evidence="8">
    <name type="scientific">uncultured delta proteobacterium</name>
    <dbReference type="NCBI Taxonomy" id="34034"/>
    <lineage>
        <taxon>Bacteria</taxon>
        <taxon>Deltaproteobacteria</taxon>
        <taxon>environmental samples</taxon>
    </lineage>
</organism>
<dbReference type="PANTHER" id="PTHR21087">
    <property type="entry name" value="SHIKIMATE KINASE"/>
    <property type="match status" value="1"/>
</dbReference>
<keyword evidence="5 7" id="KW-0067">ATP-binding</keyword>
<keyword evidence="6 7" id="KW-0057">Aromatic amino acid biosynthesis</keyword>
<dbReference type="AlphaFoldDB" id="A0A212JED6"/>
<keyword evidence="4 7" id="KW-0418">Kinase</keyword>
<comment type="catalytic activity">
    <reaction evidence="7">
        <text>shikimate + ATP = 3-phosphoshikimate + ADP + H(+)</text>
        <dbReference type="Rhea" id="RHEA:13121"/>
        <dbReference type="ChEBI" id="CHEBI:15378"/>
        <dbReference type="ChEBI" id="CHEBI:30616"/>
        <dbReference type="ChEBI" id="CHEBI:36208"/>
        <dbReference type="ChEBI" id="CHEBI:145989"/>
        <dbReference type="ChEBI" id="CHEBI:456216"/>
        <dbReference type="EC" id="2.7.1.71"/>
    </reaction>
</comment>
<evidence type="ECO:0000256" key="1">
    <source>
        <dbReference type="ARBA" id="ARBA00022605"/>
    </source>
</evidence>
<evidence type="ECO:0000256" key="7">
    <source>
        <dbReference type="HAMAP-Rule" id="MF_00109"/>
    </source>
</evidence>
<keyword evidence="2 7" id="KW-0808">Transferase</keyword>
<feature type="binding site" evidence="7">
    <location>
        <position position="35"/>
    </location>
    <ligand>
        <name>Mg(2+)</name>
        <dbReference type="ChEBI" id="CHEBI:18420"/>
    </ligand>
</feature>
<dbReference type="Pfam" id="PF01202">
    <property type="entry name" value="SKI"/>
    <property type="match status" value="1"/>
</dbReference>
<feature type="binding site" evidence="7">
    <location>
        <position position="153"/>
    </location>
    <ligand>
        <name>substrate</name>
    </ligand>
</feature>
<dbReference type="GO" id="GO:0000287">
    <property type="term" value="F:magnesium ion binding"/>
    <property type="evidence" value="ECO:0007669"/>
    <property type="project" value="UniProtKB-UniRule"/>
</dbReference>
<comment type="function">
    <text evidence="7">Catalyzes the specific phosphorylation of the 3-hydroxyl group of shikimic acid using ATP as a cosubstrate.</text>
</comment>
<dbReference type="GO" id="GO:0008652">
    <property type="term" value="P:amino acid biosynthetic process"/>
    <property type="evidence" value="ECO:0007669"/>
    <property type="project" value="UniProtKB-KW"/>
</dbReference>
<dbReference type="GO" id="GO:0005524">
    <property type="term" value="F:ATP binding"/>
    <property type="evidence" value="ECO:0007669"/>
    <property type="project" value="UniProtKB-UniRule"/>
</dbReference>
<gene>
    <name evidence="7 8" type="primary">aroK</name>
    <name evidence="8" type="ORF">KL86DPRO_11275</name>
</gene>
<evidence type="ECO:0000256" key="3">
    <source>
        <dbReference type="ARBA" id="ARBA00022741"/>
    </source>
</evidence>
<dbReference type="EMBL" id="FLUQ01000001">
    <property type="protein sequence ID" value="SBV97781.1"/>
    <property type="molecule type" value="Genomic_DNA"/>
</dbReference>
<comment type="cofactor">
    <cofactor evidence="7">
        <name>Mg(2+)</name>
        <dbReference type="ChEBI" id="CHEBI:18420"/>
    </cofactor>
    <text evidence="7">Binds 1 Mg(2+) ion per subunit.</text>
</comment>
<feature type="binding site" evidence="7">
    <location>
        <begin position="31"/>
        <end position="36"/>
    </location>
    <ligand>
        <name>ATP</name>
        <dbReference type="ChEBI" id="CHEBI:30616"/>
    </ligand>
</feature>
<dbReference type="NCBIfam" id="NF040667">
    <property type="entry name" value="hom_kin_desulfo"/>
    <property type="match status" value="1"/>
</dbReference>
<comment type="pathway">
    <text evidence="7">Metabolic intermediate biosynthesis; chorismate biosynthesis; chorismate from D-erythrose 4-phosphate and phosphoenolpyruvate: step 5/7.</text>
</comment>
<reference evidence="8" key="1">
    <citation type="submission" date="2016-04" db="EMBL/GenBank/DDBJ databases">
        <authorList>
            <person name="Evans L.H."/>
            <person name="Alamgir A."/>
            <person name="Owens N."/>
            <person name="Weber N.D."/>
            <person name="Virtaneva K."/>
            <person name="Barbian K."/>
            <person name="Babar A."/>
            <person name="Rosenke K."/>
        </authorList>
    </citation>
    <scope>NUCLEOTIDE SEQUENCE</scope>
    <source>
        <strain evidence="8">86</strain>
    </source>
</reference>
<dbReference type="UniPathway" id="UPA00053">
    <property type="reaction ID" value="UER00088"/>
</dbReference>
<dbReference type="InterPro" id="IPR027417">
    <property type="entry name" value="P-loop_NTPase"/>
</dbReference>
<accession>A0A212JED6</accession>
<comment type="subunit">
    <text evidence="7">Monomer.</text>
</comment>
<dbReference type="PANTHER" id="PTHR21087:SF16">
    <property type="entry name" value="SHIKIMATE KINASE 1, CHLOROPLASTIC"/>
    <property type="match status" value="1"/>
</dbReference>
<dbReference type="HAMAP" id="MF_00109">
    <property type="entry name" value="Shikimate_kinase"/>
    <property type="match status" value="1"/>
</dbReference>
<keyword evidence="7" id="KW-0963">Cytoplasm</keyword>
<evidence type="ECO:0000313" key="8">
    <source>
        <dbReference type="EMBL" id="SBV97781.1"/>
    </source>
</evidence>
<proteinExistence type="inferred from homology"/>
<feature type="binding site" evidence="7">
    <location>
        <position position="98"/>
    </location>
    <ligand>
        <name>substrate</name>
    </ligand>
</feature>
<dbReference type="GO" id="GO:0004765">
    <property type="term" value="F:shikimate kinase activity"/>
    <property type="evidence" value="ECO:0007669"/>
    <property type="project" value="UniProtKB-UniRule"/>
</dbReference>
<evidence type="ECO:0000256" key="4">
    <source>
        <dbReference type="ARBA" id="ARBA00022777"/>
    </source>
</evidence>
<dbReference type="GO" id="GO:0005829">
    <property type="term" value="C:cytosol"/>
    <property type="evidence" value="ECO:0007669"/>
    <property type="project" value="TreeGrafter"/>
</dbReference>
<comment type="caution">
    <text evidence="7">Lacks conserved residue(s) required for the propagation of feature annotation.</text>
</comment>
<dbReference type="CDD" id="cd00464">
    <property type="entry name" value="SK"/>
    <property type="match status" value="1"/>
</dbReference>